<dbReference type="PROSITE" id="PS00893">
    <property type="entry name" value="NUDIX_BOX"/>
    <property type="match status" value="1"/>
</dbReference>
<comment type="cofactor">
    <cofactor evidence="1">
        <name>Mg(2+)</name>
        <dbReference type="ChEBI" id="CHEBI:18420"/>
    </cofactor>
</comment>
<reference evidence="4 5" key="1">
    <citation type="submission" date="2017-11" db="EMBL/GenBank/DDBJ databases">
        <title>Bacterial isolate from king chilli rhizosphere.</title>
        <authorList>
            <person name="Takhelmayum P."/>
            <person name="Sarangthem I."/>
        </authorList>
    </citation>
    <scope>NUCLEOTIDE SEQUENCE [LARGE SCALE GENOMIC DNA]</scope>
    <source>
        <strain evidence="5">t26</strain>
    </source>
</reference>
<dbReference type="Proteomes" id="UP000232101">
    <property type="component" value="Unassembled WGS sequence"/>
</dbReference>
<gene>
    <name evidence="4" type="ORF">CWD94_21150</name>
</gene>
<dbReference type="SUPFAM" id="SSF55811">
    <property type="entry name" value="Nudix"/>
    <property type="match status" value="1"/>
</dbReference>
<evidence type="ECO:0000259" key="3">
    <source>
        <dbReference type="PROSITE" id="PS51462"/>
    </source>
</evidence>
<dbReference type="GO" id="GO:0016787">
    <property type="term" value="F:hydrolase activity"/>
    <property type="evidence" value="ECO:0007669"/>
    <property type="project" value="UniProtKB-KW"/>
</dbReference>
<dbReference type="EMBL" id="PHQY01000663">
    <property type="protein sequence ID" value="PJO41736.1"/>
    <property type="molecule type" value="Genomic_DNA"/>
</dbReference>
<dbReference type="PANTHER" id="PTHR43046:SF14">
    <property type="entry name" value="MUTT_NUDIX FAMILY PROTEIN"/>
    <property type="match status" value="1"/>
</dbReference>
<dbReference type="Gene3D" id="3.90.79.10">
    <property type="entry name" value="Nucleoside Triphosphate Pyrophosphohydrolase"/>
    <property type="match status" value="1"/>
</dbReference>
<protein>
    <submittedName>
        <fullName evidence="4">DNA mismatch repair protein MutT</fullName>
    </submittedName>
</protein>
<dbReference type="RefSeq" id="WP_100544804.1">
    <property type="nucleotide sequence ID" value="NZ_CP158849.1"/>
</dbReference>
<accession>A0A2M9Q0Y1</accession>
<dbReference type="AlphaFoldDB" id="A0A2M9Q0Y1"/>
<dbReference type="InterPro" id="IPR000086">
    <property type="entry name" value="NUDIX_hydrolase_dom"/>
</dbReference>
<dbReference type="PROSITE" id="PS51462">
    <property type="entry name" value="NUDIX"/>
    <property type="match status" value="1"/>
</dbReference>
<evidence type="ECO:0000313" key="5">
    <source>
        <dbReference type="Proteomes" id="UP000232101"/>
    </source>
</evidence>
<comment type="caution">
    <text evidence="4">The sequence shown here is derived from an EMBL/GenBank/DDBJ whole genome shotgun (WGS) entry which is preliminary data.</text>
</comment>
<dbReference type="CDD" id="cd04699">
    <property type="entry name" value="NUDIX_MutT_Nudt1"/>
    <property type="match status" value="1"/>
</dbReference>
<dbReference type="InterPro" id="IPR015797">
    <property type="entry name" value="NUDIX_hydrolase-like_dom_sf"/>
</dbReference>
<evidence type="ECO:0000313" key="4">
    <source>
        <dbReference type="EMBL" id="PJO41736.1"/>
    </source>
</evidence>
<dbReference type="PANTHER" id="PTHR43046">
    <property type="entry name" value="GDP-MANNOSE MANNOSYL HYDROLASE"/>
    <property type="match status" value="1"/>
</dbReference>
<organism evidence="4 5">
    <name type="scientific">Lysinibacillus xylanilyticus</name>
    <dbReference type="NCBI Taxonomy" id="582475"/>
    <lineage>
        <taxon>Bacteria</taxon>
        <taxon>Bacillati</taxon>
        <taxon>Bacillota</taxon>
        <taxon>Bacilli</taxon>
        <taxon>Bacillales</taxon>
        <taxon>Bacillaceae</taxon>
        <taxon>Lysinibacillus</taxon>
    </lineage>
</organism>
<feature type="domain" description="Nudix hydrolase" evidence="3">
    <location>
        <begin position="3"/>
        <end position="130"/>
    </location>
</feature>
<dbReference type="Pfam" id="PF00293">
    <property type="entry name" value="NUDIX"/>
    <property type="match status" value="1"/>
</dbReference>
<sequence>MGEIKVAVKGVLIKNNKMLIVKRSAFDETGAGTWESVGGVLEFGESFEVALKREFLEEVGLNVKVSKHLFSTTFLTHNTRQIVLLTFLCECQNDEVFLSDEHDQFIWATKDDLMELLPEVIINDYKKYNVFELL</sequence>
<keyword evidence="2" id="KW-0378">Hydrolase</keyword>
<dbReference type="InterPro" id="IPR020084">
    <property type="entry name" value="NUDIX_hydrolase_CS"/>
</dbReference>
<evidence type="ECO:0000256" key="2">
    <source>
        <dbReference type="ARBA" id="ARBA00022801"/>
    </source>
</evidence>
<evidence type="ECO:0000256" key="1">
    <source>
        <dbReference type="ARBA" id="ARBA00001946"/>
    </source>
</evidence>
<name>A0A2M9Q0Y1_9BACI</name>
<proteinExistence type="predicted"/>